<protein>
    <submittedName>
        <fullName evidence="1">Uncharacterized protein</fullName>
    </submittedName>
</protein>
<dbReference type="InterPro" id="IPR028651">
    <property type="entry name" value="ING_fam"/>
</dbReference>
<organism evidence="1">
    <name type="scientific">Amphimedon queenslandica</name>
    <name type="common">Sponge</name>
    <dbReference type="NCBI Taxonomy" id="400682"/>
    <lineage>
        <taxon>Eukaryota</taxon>
        <taxon>Metazoa</taxon>
        <taxon>Porifera</taxon>
        <taxon>Demospongiae</taxon>
        <taxon>Heteroscleromorpha</taxon>
        <taxon>Haplosclerida</taxon>
        <taxon>Niphatidae</taxon>
        <taxon>Amphimedon</taxon>
    </lineage>
</organism>
<dbReference type="InterPro" id="IPR011011">
    <property type="entry name" value="Znf_FYVE_PHD"/>
</dbReference>
<sequence length="44" mass="5001">YCISQDIEHGDMVACDNEKCPIDRFHCYCVGLTDAPVGSWYCKN</sequence>
<dbReference type="eggNOG" id="KOG1973">
    <property type="taxonomic scope" value="Eukaryota"/>
</dbReference>
<dbReference type="InterPro" id="IPR013083">
    <property type="entry name" value="Znf_RING/FYVE/PHD"/>
</dbReference>
<reference evidence="1" key="1">
    <citation type="submission" date="2017-05" db="UniProtKB">
        <authorList>
            <consortium name="EnsemblMetazoa"/>
        </authorList>
    </citation>
    <scope>IDENTIFICATION</scope>
</reference>
<dbReference type="STRING" id="400682.A0A1X7UQT1"/>
<evidence type="ECO:0000313" key="1">
    <source>
        <dbReference type="EnsemblMetazoa" id="Aqu2.1.30355_001"/>
    </source>
</evidence>
<dbReference type="EnsemblMetazoa" id="Aqu2.1.30355_001">
    <property type="protein sequence ID" value="Aqu2.1.30355_001"/>
    <property type="gene ID" value="Aqu2.1.30355"/>
</dbReference>
<dbReference type="PANTHER" id="PTHR10333">
    <property type="entry name" value="INHIBITOR OF GROWTH PROTEIN"/>
    <property type="match status" value="1"/>
</dbReference>
<dbReference type="AlphaFoldDB" id="A0A1X7UQT1"/>
<dbReference type="SUPFAM" id="SSF57903">
    <property type="entry name" value="FYVE/PHD zinc finger"/>
    <property type="match status" value="1"/>
</dbReference>
<dbReference type="Gene3D" id="3.30.40.10">
    <property type="entry name" value="Zinc/RING finger domain, C3HC4 (zinc finger)"/>
    <property type="match status" value="1"/>
</dbReference>
<proteinExistence type="predicted"/>
<accession>A0A1X7UQT1</accession>
<dbReference type="InParanoid" id="A0A1X7UQT1"/>
<name>A0A1X7UQT1_AMPQE</name>